<dbReference type="InterPro" id="IPR050641">
    <property type="entry name" value="RIFMO-like"/>
</dbReference>
<keyword evidence="2" id="KW-0285">Flavoprotein</keyword>
<reference evidence="5 6" key="1">
    <citation type="submission" date="2017-01" db="EMBL/GenBank/DDBJ databases">
        <title>Bacillus phylogenomics.</title>
        <authorList>
            <person name="Dunlap C."/>
        </authorList>
    </citation>
    <scope>NUCLEOTIDE SEQUENCE [LARGE SCALE GENOMIC DNA]</scope>
    <source>
        <strain evidence="5 6">NRRL B-41282</strain>
    </source>
</reference>
<dbReference type="PANTHER" id="PTHR43004">
    <property type="entry name" value="TRK SYSTEM POTASSIUM UPTAKE PROTEIN"/>
    <property type="match status" value="1"/>
</dbReference>
<dbReference type="InterPro" id="IPR036188">
    <property type="entry name" value="FAD/NAD-bd_sf"/>
</dbReference>
<dbReference type="Proteomes" id="UP000187367">
    <property type="component" value="Unassembled WGS sequence"/>
</dbReference>
<dbReference type="EMBL" id="MTJL01000017">
    <property type="protein sequence ID" value="OMI05752.1"/>
    <property type="molecule type" value="Genomic_DNA"/>
</dbReference>
<accession>A0A1R1S3K5</accession>
<keyword evidence="3" id="KW-0274">FAD</keyword>
<comment type="cofactor">
    <cofactor evidence="1">
        <name>FAD</name>
        <dbReference type="ChEBI" id="CHEBI:57692"/>
    </cofactor>
</comment>
<evidence type="ECO:0000259" key="4">
    <source>
        <dbReference type="Pfam" id="PF01494"/>
    </source>
</evidence>
<gene>
    <name evidence="5" type="ORF">BW143_09960</name>
</gene>
<dbReference type="Pfam" id="PF01494">
    <property type="entry name" value="FAD_binding_3"/>
    <property type="match status" value="1"/>
</dbReference>
<keyword evidence="5" id="KW-0560">Oxidoreductase</keyword>
<dbReference type="PANTHER" id="PTHR43004:SF19">
    <property type="entry name" value="BINDING MONOOXYGENASE, PUTATIVE (JCVI)-RELATED"/>
    <property type="match status" value="1"/>
</dbReference>
<dbReference type="RefSeq" id="WP_076758192.1">
    <property type="nucleotide sequence ID" value="NZ_JARMMK010000002.1"/>
</dbReference>
<evidence type="ECO:0000256" key="2">
    <source>
        <dbReference type="ARBA" id="ARBA00022630"/>
    </source>
</evidence>
<evidence type="ECO:0000256" key="1">
    <source>
        <dbReference type="ARBA" id="ARBA00001974"/>
    </source>
</evidence>
<dbReference type="InterPro" id="IPR002938">
    <property type="entry name" value="FAD-bd"/>
</dbReference>
<dbReference type="Gene3D" id="3.50.50.60">
    <property type="entry name" value="FAD/NAD(P)-binding domain"/>
    <property type="match status" value="1"/>
</dbReference>
<evidence type="ECO:0000256" key="3">
    <source>
        <dbReference type="ARBA" id="ARBA00022827"/>
    </source>
</evidence>
<evidence type="ECO:0000313" key="6">
    <source>
        <dbReference type="Proteomes" id="UP000187367"/>
    </source>
</evidence>
<dbReference type="OrthoDB" id="9766816at2"/>
<evidence type="ECO:0000313" key="5">
    <source>
        <dbReference type="EMBL" id="OMI05752.1"/>
    </source>
</evidence>
<dbReference type="SUPFAM" id="SSF51905">
    <property type="entry name" value="FAD/NAD(P)-binding domain"/>
    <property type="match status" value="1"/>
</dbReference>
<protein>
    <submittedName>
        <fullName evidence="5">Monooxygenase</fullName>
    </submittedName>
</protein>
<sequence length="503" mass="55808">MNAVLITGAGPTGLVLALFLARKGVPLRIIDKNTGPGRTSRAMAVHARTLEFYRQLGIAEEAVQKGIKVNAVHIRQGHKEKGRVNLGDIGEGLSPYPFVLSFAQDEHERFLLKHLIAAGVEVEWKTELVSYTDKGGFVEAEIRKEEQTEVIETAFLCGCDGAHSTVRRELDLGFPGGTYEHTFYVADVKASGEAASKHDLNLCLEEDGFCIVFPVRSTGMNRFVGIVPSALENREALSFKDIAPFAEKLLHVKVHEVNWFSTYRVHHRVADQFRKGRVFILGDAGHIHSPVGGQGMNTGIGDAVNLAWKLAGVLNERVDEIILDSYETERIAFARSLVATTDRAFQAVVGQNARGRLVRTVLIPRIAPFFLRFPPIKKAAFNRVSQIRIHYRDSLLSMGKAGKLQGGDRLPWISVGRNDNFEALKTAAWQVHIYGKANPGLLTIAKQHNLPLHEFAWSRASANAGLRRDALYLVRPDGYIALADSEQTINKLTEYLSKFKIRN</sequence>
<dbReference type="GO" id="GO:0071949">
    <property type="term" value="F:FAD binding"/>
    <property type="evidence" value="ECO:0007669"/>
    <property type="project" value="InterPro"/>
</dbReference>
<keyword evidence="6" id="KW-1185">Reference proteome</keyword>
<accession>A0A1R1QM56</accession>
<dbReference type="AlphaFoldDB" id="A0A1R1S3K5"/>
<dbReference type="PRINTS" id="PR00420">
    <property type="entry name" value="RNGMNOXGNASE"/>
</dbReference>
<organism evidence="5 6">
    <name type="scientific">Bacillus swezeyi</name>
    <dbReference type="NCBI Taxonomy" id="1925020"/>
    <lineage>
        <taxon>Bacteria</taxon>
        <taxon>Bacillati</taxon>
        <taxon>Bacillota</taxon>
        <taxon>Bacilli</taxon>
        <taxon>Bacillales</taxon>
        <taxon>Bacillaceae</taxon>
        <taxon>Bacillus</taxon>
    </lineage>
</organism>
<dbReference type="Gene3D" id="3.30.70.2450">
    <property type="match status" value="1"/>
</dbReference>
<proteinExistence type="predicted"/>
<name>A0A1R1S3K5_9BACI</name>
<dbReference type="GO" id="GO:0016709">
    <property type="term" value="F:oxidoreductase activity, acting on paired donors, with incorporation or reduction of molecular oxygen, NAD(P)H as one donor, and incorporation of one atom of oxygen"/>
    <property type="evidence" value="ECO:0007669"/>
    <property type="project" value="UniProtKB-ARBA"/>
</dbReference>
<feature type="domain" description="FAD-binding" evidence="4">
    <location>
        <begin position="3"/>
        <end position="339"/>
    </location>
</feature>
<keyword evidence="5" id="KW-0503">Monooxygenase</keyword>
<comment type="caution">
    <text evidence="5">The sequence shown here is derived from an EMBL/GenBank/DDBJ whole genome shotgun (WGS) entry which is preliminary data.</text>
</comment>